<dbReference type="EMBL" id="FR693765">
    <property type="protein sequence ID" value="CBX24533.1"/>
    <property type="molecule type" value="mRNA"/>
</dbReference>
<dbReference type="InterPro" id="IPR018499">
    <property type="entry name" value="Tetraspanin/Peripherin"/>
</dbReference>
<dbReference type="PIRSF" id="PIRSF002419">
    <property type="entry name" value="Tetraspanin"/>
    <property type="match status" value="1"/>
</dbReference>
<name>A0A1L7PTA8_PARLI</name>
<evidence type="ECO:0000256" key="6">
    <source>
        <dbReference type="RuleBase" id="RU361218"/>
    </source>
</evidence>
<dbReference type="InterPro" id="IPR008952">
    <property type="entry name" value="Tetraspanin_EC2_sf"/>
</dbReference>
<dbReference type="Gene3D" id="1.10.1450.10">
    <property type="entry name" value="Tetraspanin"/>
    <property type="match status" value="1"/>
</dbReference>
<feature type="transmembrane region" description="Helical" evidence="6">
    <location>
        <begin position="59"/>
        <end position="81"/>
    </location>
</feature>
<keyword evidence="5 6" id="KW-0472">Membrane</keyword>
<dbReference type="CDD" id="cd03156">
    <property type="entry name" value="uroplakin_I_like_LEL"/>
    <property type="match status" value="1"/>
</dbReference>
<accession>A0A1L7PTA8</accession>
<proteinExistence type="evidence at transcript level"/>
<dbReference type="PRINTS" id="PR00259">
    <property type="entry name" value="TMFOUR"/>
</dbReference>
<evidence type="ECO:0000256" key="5">
    <source>
        <dbReference type="ARBA" id="ARBA00023136"/>
    </source>
</evidence>
<dbReference type="InterPro" id="IPR000301">
    <property type="entry name" value="Tetraspanin_animals"/>
</dbReference>
<evidence type="ECO:0000313" key="7">
    <source>
        <dbReference type="EMBL" id="CBX24533.1"/>
    </source>
</evidence>
<comment type="similarity">
    <text evidence="2 6">Belongs to the tetraspanin (TM4SF) family.</text>
</comment>
<evidence type="ECO:0000256" key="1">
    <source>
        <dbReference type="ARBA" id="ARBA00004141"/>
    </source>
</evidence>
<organism evidence="7">
    <name type="scientific">Paracentrotus lividus</name>
    <name type="common">Common sea urchin</name>
    <dbReference type="NCBI Taxonomy" id="7656"/>
    <lineage>
        <taxon>Eukaryota</taxon>
        <taxon>Metazoa</taxon>
        <taxon>Echinodermata</taxon>
        <taxon>Eleutherozoa</taxon>
        <taxon>Echinozoa</taxon>
        <taxon>Echinoidea</taxon>
        <taxon>Euechinoidea</taxon>
        <taxon>Echinacea</taxon>
        <taxon>Camarodonta</taxon>
        <taxon>Echinidea</taxon>
        <taxon>Echinidae</taxon>
        <taxon>Paracentrotus</taxon>
    </lineage>
</organism>
<comment type="subcellular location">
    <subcellularLocation>
        <location evidence="1 6">Membrane</location>
        <topology evidence="1 6">Multi-pass membrane protein</topology>
    </subcellularLocation>
</comment>
<feature type="transmembrane region" description="Helical" evidence="6">
    <location>
        <begin position="243"/>
        <end position="268"/>
    </location>
</feature>
<dbReference type="AlphaFoldDB" id="A0A1L7PTA8"/>
<protein>
    <recommendedName>
        <fullName evidence="6">Tetraspanin</fullName>
    </recommendedName>
</protein>
<reference evidence="7" key="1">
    <citation type="submission" date="2010-09" db="EMBL/GenBank/DDBJ databases">
        <title>Proteins involved in calcification of sea urchin embryo.</title>
        <authorList>
            <person name="Karakostis K."/>
            <person name="Costa C."/>
            <person name="Zito F."/>
            <person name="Matranga V."/>
        </authorList>
    </citation>
    <scope>NUCLEOTIDE SEQUENCE</scope>
</reference>
<keyword evidence="3 6" id="KW-0812">Transmembrane</keyword>
<dbReference type="PANTHER" id="PTHR19282:SF519">
    <property type="entry name" value="TETRASPANIN"/>
    <property type="match status" value="1"/>
</dbReference>
<evidence type="ECO:0000256" key="3">
    <source>
        <dbReference type="ARBA" id="ARBA00022692"/>
    </source>
</evidence>
<feature type="transmembrane region" description="Helical" evidence="6">
    <location>
        <begin position="14"/>
        <end position="39"/>
    </location>
</feature>
<keyword evidence="4 6" id="KW-1133">Transmembrane helix</keyword>
<sequence>MGVELGGCAKCSKYLLIVFNLLFFLVGVALLAVGIYVIVQPYQLEILEILDNPLIQNSAYLIIALGSFILVVAFLGCCGACMNSKCLLVIYFIIILIIFIAQLVGCALVLAFRSQVDTFVTDSLSSTMETYMGEGANDTVSTAWNAMQIFLECCGTNGYEDWADSNWVNDTSPMITVDGNSYAQTYPATCCVFVDKYTIITGAEWPTPVNISSCMGIQGALSNDTLNTQGCYSAFQDFVSSQIYYVGGVGLGLIIFELLSMAFAIILCRGISKGEDVV</sequence>
<evidence type="ECO:0000256" key="2">
    <source>
        <dbReference type="ARBA" id="ARBA00006840"/>
    </source>
</evidence>
<dbReference type="GO" id="GO:0005886">
    <property type="term" value="C:plasma membrane"/>
    <property type="evidence" value="ECO:0007669"/>
    <property type="project" value="TreeGrafter"/>
</dbReference>
<evidence type="ECO:0000256" key="4">
    <source>
        <dbReference type="ARBA" id="ARBA00022989"/>
    </source>
</evidence>
<gene>
    <name evidence="7" type="primary">tetraspanin</name>
</gene>
<feature type="transmembrane region" description="Helical" evidence="6">
    <location>
        <begin position="88"/>
        <end position="112"/>
    </location>
</feature>
<dbReference type="Pfam" id="PF00335">
    <property type="entry name" value="Tetraspanin"/>
    <property type="match status" value="1"/>
</dbReference>
<dbReference type="SUPFAM" id="SSF48652">
    <property type="entry name" value="Tetraspanin"/>
    <property type="match status" value="1"/>
</dbReference>
<dbReference type="PANTHER" id="PTHR19282">
    <property type="entry name" value="TETRASPANIN"/>
    <property type="match status" value="1"/>
</dbReference>